<organism evidence="2 3">
    <name type="scientific">Dothistroma septosporum (strain NZE10 / CBS 128990)</name>
    <name type="common">Red band needle blight fungus</name>
    <name type="synonym">Mycosphaerella pini</name>
    <dbReference type="NCBI Taxonomy" id="675120"/>
    <lineage>
        <taxon>Eukaryota</taxon>
        <taxon>Fungi</taxon>
        <taxon>Dikarya</taxon>
        <taxon>Ascomycota</taxon>
        <taxon>Pezizomycotina</taxon>
        <taxon>Dothideomycetes</taxon>
        <taxon>Dothideomycetidae</taxon>
        <taxon>Mycosphaerellales</taxon>
        <taxon>Mycosphaerellaceae</taxon>
        <taxon>Dothistroma</taxon>
    </lineage>
</organism>
<feature type="region of interest" description="Disordered" evidence="1">
    <location>
        <begin position="637"/>
        <end position="699"/>
    </location>
</feature>
<dbReference type="Proteomes" id="UP000016933">
    <property type="component" value="Unassembled WGS sequence"/>
</dbReference>
<evidence type="ECO:0000256" key="1">
    <source>
        <dbReference type="SAM" id="MobiDB-lite"/>
    </source>
</evidence>
<proteinExistence type="predicted"/>
<protein>
    <submittedName>
        <fullName evidence="2">Uncharacterized protein</fullName>
    </submittedName>
</protein>
<dbReference type="OMA" id="YYTHEWI"/>
<accession>N1Q312</accession>
<dbReference type="OrthoDB" id="4152607at2759"/>
<dbReference type="AlphaFoldDB" id="N1Q312"/>
<name>N1Q312_DOTSN</name>
<feature type="region of interest" description="Disordered" evidence="1">
    <location>
        <begin position="600"/>
        <end position="619"/>
    </location>
</feature>
<dbReference type="EMBL" id="KB446535">
    <property type="protein sequence ID" value="EME49055.1"/>
    <property type="molecule type" value="Genomic_DNA"/>
</dbReference>
<evidence type="ECO:0000313" key="3">
    <source>
        <dbReference type="Proteomes" id="UP000016933"/>
    </source>
</evidence>
<evidence type="ECO:0000313" key="2">
    <source>
        <dbReference type="EMBL" id="EME49055.1"/>
    </source>
</evidence>
<reference evidence="2 3" key="2">
    <citation type="journal article" date="2012" name="PLoS Pathog.">
        <title>Diverse lifestyles and strategies of plant pathogenesis encoded in the genomes of eighteen Dothideomycetes fungi.</title>
        <authorList>
            <person name="Ohm R.A."/>
            <person name="Feau N."/>
            <person name="Henrissat B."/>
            <person name="Schoch C.L."/>
            <person name="Horwitz B.A."/>
            <person name="Barry K.W."/>
            <person name="Condon B.J."/>
            <person name="Copeland A.C."/>
            <person name="Dhillon B."/>
            <person name="Glaser F."/>
            <person name="Hesse C.N."/>
            <person name="Kosti I."/>
            <person name="LaButti K."/>
            <person name="Lindquist E.A."/>
            <person name="Lucas S."/>
            <person name="Salamov A.A."/>
            <person name="Bradshaw R.E."/>
            <person name="Ciuffetti L."/>
            <person name="Hamelin R.C."/>
            <person name="Kema G.H.J."/>
            <person name="Lawrence C."/>
            <person name="Scott J.A."/>
            <person name="Spatafora J.W."/>
            <person name="Turgeon B.G."/>
            <person name="de Wit P.J.G.M."/>
            <person name="Zhong S."/>
            <person name="Goodwin S.B."/>
            <person name="Grigoriev I.V."/>
        </authorList>
    </citation>
    <scope>NUCLEOTIDE SEQUENCE [LARGE SCALE GENOMIC DNA]</scope>
    <source>
        <strain evidence="3">NZE10 / CBS 128990</strain>
    </source>
</reference>
<gene>
    <name evidence="2" type="ORF">DOTSEDRAFT_49387</name>
</gene>
<feature type="compositionally biased region" description="Basic residues" evidence="1">
    <location>
        <begin position="602"/>
        <end position="611"/>
    </location>
</feature>
<sequence length="699" mass="80263">MARTKYWTKLSSDEQEIVLDRIMSTSATKRKLKRSEFGQKKYLLKQKKKATMAAHSYTKDEEAEFERQRVALDEDSKARRDFSAKHANVLVGDTHECSKKRRDTVKAAARLVRDLAIANYEYDFVRMQDESDAEMKERINAEQDKIGDGFEAATKLRRDLAIANHEYNFVRMDGESDAEMEWRYHVEQDGIDLGFHIPEKAYTPRGVEPGILSKIRALNRKVPRWLYRVSSWQGTKSTNGHDQVHFHLPAAYKNFPRGKHDSQGWNYFLARTIDEEYNDLGQLIEKLGRRLLWLDRKNDPTLSWTSSLLFAIILATARLAKEQQYIVIHVIDTAEVRRVDDRSAPVEFFLAQDLLREFDIQEWHGWSESLERTKLRQPYYTHEWISHHAVYVPEGSEHYAYEAKLEDFMQCGLYSLISELRTTEEDDMKGLYHRCVYTRSLVHRSIKPYVKPITQQDLYLAVQLAHCFKWKHRVAKGTRKRHSFSGSKHALATPHVNIILDLLGVHERPTQNQVLLDWAKSGFGGLNFSPAGFHGLVRVANNIPEQTQTVELAREICQALQAGPLPPTQVWPADSRFNWHGKWLLDDAFCIKIRQSDPRKAKESRKRKKKSIQQPEDVIAYPPLATIGSDIFLDEDTDSEEAPLRKRQRTDPPGESLGSALDAVSGSGVDNPMPDAQGSNFDAGPTSESDELSKQSAVA</sequence>
<dbReference type="HOGENOM" id="CLU_394323_0_0_1"/>
<keyword evidence="3" id="KW-1185">Reference proteome</keyword>
<dbReference type="eggNOG" id="ENOG502RMDM">
    <property type="taxonomic scope" value="Eukaryota"/>
</dbReference>
<reference evidence="3" key="1">
    <citation type="journal article" date="2012" name="PLoS Genet.">
        <title>The genomes of the fungal plant pathogens Cladosporium fulvum and Dothistroma septosporum reveal adaptation to different hosts and lifestyles but also signatures of common ancestry.</title>
        <authorList>
            <person name="de Wit P.J.G.M."/>
            <person name="van der Burgt A."/>
            <person name="Oekmen B."/>
            <person name="Stergiopoulos I."/>
            <person name="Abd-Elsalam K.A."/>
            <person name="Aerts A.L."/>
            <person name="Bahkali A.H."/>
            <person name="Beenen H.G."/>
            <person name="Chettri P."/>
            <person name="Cox M.P."/>
            <person name="Datema E."/>
            <person name="de Vries R.P."/>
            <person name="Dhillon B."/>
            <person name="Ganley A.R."/>
            <person name="Griffiths S.A."/>
            <person name="Guo Y."/>
            <person name="Hamelin R.C."/>
            <person name="Henrissat B."/>
            <person name="Kabir M.S."/>
            <person name="Jashni M.K."/>
            <person name="Kema G."/>
            <person name="Klaubauf S."/>
            <person name="Lapidus A."/>
            <person name="Levasseur A."/>
            <person name="Lindquist E."/>
            <person name="Mehrabi R."/>
            <person name="Ohm R.A."/>
            <person name="Owen T.J."/>
            <person name="Salamov A."/>
            <person name="Schwelm A."/>
            <person name="Schijlen E."/>
            <person name="Sun H."/>
            <person name="van den Burg H.A."/>
            <person name="van Ham R.C.H.J."/>
            <person name="Zhang S."/>
            <person name="Goodwin S.B."/>
            <person name="Grigoriev I.V."/>
            <person name="Collemare J."/>
            <person name="Bradshaw R.E."/>
        </authorList>
    </citation>
    <scope>NUCLEOTIDE SEQUENCE [LARGE SCALE GENOMIC DNA]</scope>
    <source>
        <strain evidence="3">NZE10 / CBS 128990</strain>
    </source>
</reference>